<proteinExistence type="predicted"/>
<dbReference type="EMBL" id="JWIZ01000027">
    <property type="protein sequence ID" value="KMK51599.1"/>
    <property type="molecule type" value="Genomic_DNA"/>
</dbReference>
<organism evidence="2 3">
    <name type="scientific">Muribacter muris</name>
    <dbReference type="NCBI Taxonomy" id="67855"/>
    <lineage>
        <taxon>Bacteria</taxon>
        <taxon>Pseudomonadati</taxon>
        <taxon>Pseudomonadota</taxon>
        <taxon>Gammaproteobacteria</taxon>
        <taxon>Pasteurellales</taxon>
        <taxon>Pasteurellaceae</taxon>
        <taxon>Muribacter</taxon>
    </lineage>
</organism>
<keyword evidence="1" id="KW-0472">Membrane</keyword>
<dbReference type="PATRIC" id="fig|67855.3.peg.923"/>
<name>A0A0J5P7X3_9PAST</name>
<evidence type="ECO:0000313" key="2">
    <source>
        <dbReference type="EMBL" id="KMK51599.1"/>
    </source>
</evidence>
<comment type="caution">
    <text evidence="2">The sequence shown here is derived from an EMBL/GenBank/DDBJ whole genome shotgun (WGS) entry which is preliminary data.</text>
</comment>
<evidence type="ECO:0000313" key="3">
    <source>
        <dbReference type="Proteomes" id="UP000036270"/>
    </source>
</evidence>
<protein>
    <submittedName>
        <fullName evidence="2">Uncharacterized protein</fullName>
    </submittedName>
</protein>
<evidence type="ECO:0000256" key="1">
    <source>
        <dbReference type="SAM" id="Phobius"/>
    </source>
</evidence>
<reference evidence="2 3" key="1">
    <citation type="submission" date="2014-12" db="EMBL/GenBank/DDBJ databases">
        <title>Reclassification of Actinobacillus muris as Muribacter muris.</title>
        <authorList>
            <person name="Christensen H."/>
            <person name="Nicklas W."/>
            <person name="Bisgaard M."/>
        </authorList>
    </citation>
    <scope>NUCLEOTIDE SEQUENCE [LARGE SCALE GENOMIC DNA]</scope>
    <source>
        <strain evidence="2 3">Ackerman80-443D</strain>
    </source>
</reference>
<keyword evidence="3" id="KW-1185">Reference proteome</keyword>
<dbReference type="Proteomes" id="UP000036270">
    <property type="component" value="Unassembled WGS sequence"/>
</dbReference>
<keyword evidence="1" id="KW-0812">Transmembrane</keyword>
<feature type="transmembrane region" description="Helical" evidence="1">
    <location>
        <begin position="40"/>
        <end position="59"/>
    </location>
</feature>
<dbReference type="RefSeq" id="WP_047976752.1">
    <property type="nucleotide sequence ID" value="NZ_JWIZ01000027.1"/>
</dbReference>
<sequence>MKVYLILRSIYEIDIYKLKILNSAPLDTIGQLMSKMMAKLIIVFILLFTNITYANASIFKEEILYDYFDNDNIKDQLKYQCYYTDLEGEPYCKTNIKTTNKDYSFSIYFIFSPSIDNCGTGCIVISDFDKHGNIIDTDEFRYKKDLDNWILIKNYQEDNKIIGVDGKEYNSSAIK</sequence>
<dbReference type="AlphaFoldDB" id="A0A0J5P7X3"/>
<accession>A0A0J5P7X3</accession>
<keyword evidence="1" id="KW-1133">Transmembrane helix</keyword>
<gene>
    <name evidence="2" type="ORF">RO21_05290</name>
</gene>